<name>A0A1A9WBR4_9MUSC</name>
<dbReference type="Proteomes" id="UP000091820">
    <property type="component" value="Unassembled WGS sequence"/>
</dbReference>
<evidence type="ECO:0000313" key="2">
    <source>
        <dbReference type="EnsemblMetazoa" id="GBRI013724-PA"/>
    </source>
</evidence>
<protein>
    <submittedName>
        <fullName evidence="2">Uncharacterized protein</fullName>
    </submittedName>
</protein>
<sequence length="137" mass="15829">MGSGHKNERKEFGIMTKFPLDLLYIKHILSVIIAENSQQRPERCHIIGHIESNRFKRFHLAISFTSSHLISSIFVKGQMDLNMKKFFHFHVLGNEKQKTFRKLTHALLLTMNYFLLCVVVGGARSYCLVLLGVVCKH</sequence>
<keyword evidence="1" id="KW-0472">Membrane</keyword>
<feature type="transmembrane region" description="Helical" evidence="1">
    <location>
        <begin position="113"/>
        <end position="135"/>
    </location>
</feature>
<dbReference type="VEuPathDB" id="VectorBase:GBRI013724"/>
<keyword evidence="1" id="KW-1133">Transmembrane helix</keyword>
<dbReference type="AlphaFoldDB" id="A0A1A9WBR4"/>
<evidence type="ECO:0000256" key="1">
    <source>
        <dbReference type="SAM" id="Phobius"/>
    </source>
</evidence>
<organism evidence="2 3">
    <name type="scientific">Glossina brevipalpis</name>
    <dbReference type="NCBI Taxonomy" id="37001"/>
    <lineage>
        <taxon>Eukaryota</taxon>
        <taxon>Metazoa</taxon>
        <taxon>Ecdysozoa</taxon>
        <taxon>Arthropoda</taxon>
        <taxon>Hexapoda</taxon>
        <taxon>Insecta</taxon>
        <taxon>Pterygota</taxon>
        <taxon>Neoptera</taxon>
        <taxon>Endopterygota</taxon>
        <taxon>Diptera</taxon>
        <taxon>Brachycera</taxon>
        <taxon>Muscomorpha</taxon>
        <taxon>Hippoboscoidea</taxon>
        <taxon>Glossinidae</taxon>
        <taxon>Glossina</taxon>
    </lineage>
</organism>
<dbReference type="EnsemblMetazoa" id="GBRI013724-RA">
    <property type="protein sequence ID" value="GBRI013724-PA"/>
    <property type="gene ID" value="GBRI013724"/>
</dbReference>
<keyword evidence="3" id="KW-1185">Reference proteome</keyword>
<evidence type="ECO:0000313" key="3">
    <source>
        <dbReference type="Proteomes" id="UP000091820"/>
    </source>
</evidence>
<proteinExistence type="predicted"/>
<accession>A0A1A9WBR4</accession>
<reference evidence="2" key="2">
    <citation type="submission" date="2020-05" db="UniProtKB">
        <authorList>
            <consortium name="EnsemblMetazoa"/>
        </authorList>
    </citation>
    <scope>IDENTIFICATION</scope>
    <source>
        <strain evidence="2">IAEA</strain>
    </source>
</reference>
<keyword evidence="1" id="KW-0812">Transmembrane</keyword>
<reference evidence="3" key="1">
    <citation type="submission" date="2014-03" db="EMBL/GenBank/DDBJ databases">
        <authorList>
            <person name="Aksoy S."/>
            <person name="Warren W."/>
            <person name="Wilson R.K."/>
        </authorList>
    </citation>
    <scope>NUCLEOTIDE SEQUENCE [LARGE SCALE GENOMIC DNA]</scope>
    <source>
        <strain evidence="3">IAEA</strain>
    </source>
</reference>